<keyword evidence="1" id="KW-0732">Signal</keyword>
<dbReference type="PANTHER" id="PTHR38834">
    <property type="entry name" value="PERIPLASMIC SUBSTRATE BINDING PROTEIN FAMILY 3"/>
    <property type="match status" value="1"/>
</dbReference>
<evidence type="ECO:0000259" key="2">
    <source>
        <dbReference type="Pfam" id="PF00497"/>
    </source>
</evidence>
<comment type="caution">
    <text evidence="3">The sequence shown here is derived from an EMBL/GenBank/DDBJ whole genome shotgun (WGS) entry which is preliminary data.</text>
</comment>
<dbReference type="RefSeq" id="WP_203570999.1">
    <property type="nucleotide sequence ID" value="NZ_WOFE01000003.1"/>
</dbReference>
<dbReference type="Pfam" id="PF00497">
    <property type="entry name" value="SBP_bac_3"/>
    <property type="match status" value="1"/>
</dbReference>
<feature type="signal peptide" evidence="1">
    <location>
        <begin position="1"/>
        <end position="19"/>
    </location>
</feature>
<dbReference type="Proteomes" id="UP001195660">
    <property type="component" value="Unassembled WGS sequence"/>
</dbReference>
<keyword evidence="4" id="KW-1185">Reference proteome</keyword>
<feature type="chain" id="PRO_5045480768" evidence="1">
    <location>
        <begin position="20"/>
        <end position="243"/>
    </location>
</feature>
<accession>A0ABS2CBY8</accession>
<organism evidence="3 4">
    <name type="scientific">Deefgea chitinilytica</name>
    <dbReference type="NCBI Taxonomy" id="570276"/>
    <lineage>
        <taxon>Bacteria</taxon>
        <taxon>Pseudomonadati</taxon>
        <taxon>Pseudomonadota</taxon>
        <taxon>Betaproteobacteria</taxon>
        <taxon>Neisseriales</taxon>
        <taxon>Chitinibacteraceae</taxon>
        <taxon>Deefgea</taxon>
    </lineage>
</organism>
<dbReference type="PANTHER" id="PTHR38834:SF3">
    <property type="entry name" value="SOLUTE-BINDING PROTEIN FAMILY 3_N-TERMINAL DOMAIN-CONTAINING PROTEIN"/>
    <property type="match status" value="1"/>
</dbReference>
<protein>
    <submittedName>
        <fullName evidence="3">Transporter substrate-binding domain-containing protein</fullName>
    </submittedName>
</protein>
<dbReference type="EMBL" id="WOFE01000003">
    <property type="protein sequence ID" value="MBM5571665.1"/>
    <property type="molecule type" value="Genomic_DNA"/>
</dbReference>
<name>A0ABS2CBY8_9NEIS</name>
<sequence>MRYQFLVLMCAAWLDVAQATDLVGFTEEFAPFNYTENGQHKGLANEIIDRISSKTGLKIERKVYPWLRAVEANQALDNSLLYTTVRTPERESKFLWVGPFDECEIWLIKLKSRKDVVASTVEQAKQYRVGAPRGSAGNGLLLSKGFKEDKLDLSLDEDRNTRKLFAGRFDYSVGMIVSHYASARKLKLPVDDLEPTLRLEKGLGCYFAFNPKVDPKLFQRFSEAFSVLEKSGELEKIRSSFLN</sequence>
<dbReference type="Gene3D" id="3.40.190.10">
    <property type="entry name" value="Periplasmic binding protein-like II"/>
    <property type="match status" value="2"/>
</dbReference>
<evidence type="ECO:0000256" key="1">
    <source>
        <dbReference type="SAM" id="SignalP"/>
    </source>
</evidence>
<feature type="domain" description="Solute-binding protein family 3/N-terminal" evidence="2">
    <location>
        <begin position="23"/>
        <end position="241"/>
    </location>
</feature>
<dbReference type="InterPro" id="IPR001638">
    <property type="entry name" value="Solute-binding_3/MltF_N"/>
</dbReference>
<evidence type="ECO:0000313" key="4">
    <source>
        <dbReference type="Proteomes" id="UP001195660"/>
    </source>
</evidence>
<dbReference type="SUPFAM" id="SSF53850">
    <property type="entry name" value="Periplasmic binding protein-like II"/>
    <property type="match status" value="1"/>
</dbReference>
<reference evidence="3 4" key="1">
    <citation type="submission" date="2019-11" db="EMBL/GenBank/DDBJ databases">
        <title>Novel Deefgea species.</title>
        <authorList>
            <person name="Han J.-H."/>
        </authorList>
    </citation>
    <scope>NUCLEOTIDE SEQUENCE [LARGE SCALE GENOMIC DNA]</scope>
    <source>
        <strain evidence="3 4">LMG 24817</strain>
    </source>
</reference>
<gene>
    <name evidence="3" type="ORF">GM173_08740</name>
</gene>
<evidence type="ECO:0000313" key="3">
    <source>
        <dbReference type="EMBL" id="MBM5571665.1"/>
    </source>
</evidence>
<proteinExistence type="predicted"/>